<dbReference type="Proteomes" id="UP000820818">
    <property type="component" value="Linkage Group LG1"/>
</dbReference>
<evidence type="ECO:0000313" key="1">
    <source>
        <dbReference type="EMBL" id="KAI9564363.1"/>
    </source>
</evidence>
<dbReference type="AlphaFoldDB" id="A0AAD5LUN5"/>
<keyword evidence="2" id="KW-1185">Reference proteome</keyword>
<evidence type="ECO:0000313" key="2">
    <source>
        <dbReference type="Proteomes" id="UP000820818"/>
    </source>
</evidence>
<sequence>MNEMTPADWNVPAYTTILFQKKKNLTSRISFGSTKTNVGVFSKITIEARN</sequence>
<comment type="caution">
    <text evidence="1">The sequence shown here is derived from an EMBL/GenBank/DDBJ whole genome shotgun (WGS) entry which is preliminary data.</text>
</comment>
<name>A0AAD5LUN5_9CRUS</name>
<protein>
    <submittedName>
        <fullName evidence="1">Uncharacterized protein</fullName>
    </submittedName>
</protein>
<organism evidence="1 2">
    <name type="scientific">Daphnia sinensis</name>
    <dbReference type="NCBI Taxonomy" id="1820382"/>
    <lineage>
        <taxon>Eukaryota</taxon>
        <taxon>Metazoa</taxon>
        <taxon>Ecdysozoa</taxon>
        <taxon>Arthropoda</taxon>
        <taxon>Crustacea</taxon>
        <taxon>Branchiopoda</taxon>
        <taxon>Diplostraca</taxon>
        <taxon>Cladocera</taxon>
        <taxon>Anomopoda</taxon>
        <taxon>Daphniidae</taxon>
        <taxon>Daphnia</taxon>
        <taxon>Daphnia similis group</taxon>
    </lineage>
</organism>
<accession>A0AAD5LUN5</accession>
<gene>
    <name evidence="1" type="ORF">GHT06_008102</name>
</gene>
<dbReference type="EMBL" id="WJBH02000001">
    <property type="protein sequence ID" value="KAI9564363.1"/>
    <property type="molecule type" value="Genomic_DNA"/>
</dbReference>
<reference evidence="1 2" key="1">
    <citation type="submission" date="2022-05" db="EMBL/GenBank/DDBJ databases">
        <title>A multi-omics perspective on studying reproductive biology in Daphnia sinensis.</title>
        <authorList>
            <person name="Jia J."/>
        </authorList>
    </citation>
    <scope>NUCLEOTIDE SEQUENCE [LARGE SCALE GENOMIC DNA]</scope>
    <source>
        <strain evidence="1 2">WSL</strain>
    </source>
</reference>
<proteinExistence type="predicted"/>